<evidence type="ECO:0000256" key="2">
    <source>
        <dbReference type="ARBA" id="ARBA00022475"/>
    </source>
</evidence>
<feature type="transmembrane region" description="Helical" evidence="8">
    <location>
        <begin position="279"/>
        <end position="300"/>
    </location>
</feature>
<keyword evidence="10" id="KW-1185">Reference proteome</keyword>
<gene>
    <name evidence="9" type="ORF">FHX39_001253</name>
</gene>
<proteinExistence type="inferred from homology"/>
<feature type="transmembrane region" description="Helical" evidence="8">
    <location>
        <begin position="387"/>
        <end position="405"/>
    </location>
</feature>
<feature type="transmembrane region" description="Helical" evidence="8">
    <location>
        <begin position="87"/>
        <end position="112"/>
    </location>
</feature>
<dbReference type="GO" id="GO:0016758">
    <property type="term" value="F:hexosyltransferase activity"/>
    <property type="evidence" value="ECO:0007669"/>
    <property type="project" value="InterPro"/>
</dbReference>
<dbReference type="EMBL" id="JACHZG010000001">
    <property type="protein sequence ID" value="MBB3326309.1"/>
    <property type="molecule type" value="Genomic_DNA"/>
</dbReference>
<feature type="transmembrane region" description="Helical" evidence="8">
    <location>
        <begin position="187"/>
        <end position="209"/>
    </location>
</feature>
<evidence type="ECO:0000313" key="10">
    <source>
        <dbReference type="Proteomes" id="UP000565572"/>
    </source>
</evidence>
<keyword evidence="4 8" id="KW-0812">Transmembrane</keyword>
<organism evidence="9 10">
    <name type="scientific">Microlunatus antarcticus</name>
    <dbReference type="NCBI Taxonomy" id="53388"/>
    <lineage>
        <taxon>Bacteria</taxon>
        <taxon>Bacillati</taxon>
        <taxon>Actinomycetota</taxon>
        <taxon>Actinomycetes</taxon>
        <taxon>Propionibacteriales</taxon>
        <taxon>Propionibacteriaceae</taxon>
        <taxon>Microlunatus</taxon>
    </lineage>
</organism>
<sequence length="431" mass="46601">MTTVDAPSGPPGTHVVTSRGRQARLLLVEVLPPAVVGLLLLPFVIAYSHWWPRTPNTIDLQVYVYAVKDMLVGKDIFLTSTPGWHLFFIYPPIAAVLMTPLAFGPYLFWQIAWTVAGVGATQSVLRRCGVPRGWKLALVGSVALIAVEPIRTTLGYGQVNTFLMALVVADLLPRYPGAPTHKRPWQGVLVGLAASIKLTPALFGVFAFLQGRRRLAIVSGISFFVFTGIGYAFLPRNTVEFFTGLAGGDTRTASPLYVGNQSLLGVFYRLADTSRTTTLVGLGVAGVVAVLGALVAVHWWRRGQHVFAIALVGLCTNLASPLSWTHHYVWILPMGVAVLTQVLPRWVRVLAGFWVVWVSLCPPLALLPYGKQVELTYTPLQELVANLGPLTGVALVLALTVRLLVVRRRAPVARRALPAGGNAAETAALRS</sequence>
<dbReference type="Pfam" id="PF09594">
    <property type="entry name" value="GT87"/>
    <property type="match status" value="1"/>
</dbReference>
<evidence type="ECO:0000256" key="1">
    <source>
        <dbReference type="ARBA" id="ARBA00004651"/>
    </source>
</evidence>
<comment type="caution">
    <text evidence="9">The sequence shown here is derived from an EMBL/GenBank/DDBJ whole genome shotgun (WGS) entry which is preliminary data.</text>
</comment>
<evidence type="ECO:0000256" key="3">
    <source>
        <dbReference type="ARBA" id="ARBA00022679"/>
    </source>
</evidence>
<keyword evidence="2" id="KW-1003">Cell membrane</keyword>
<keyword evidence="9" id="KW-0328">Glycosyltransferase</keyword>
<dbReference type="InterPro" id="IPR018584">
    <property type="entry name" value="GT87"/>
</dbReference>
<feature type="transmembrane region" description="Helical" evidence="8">
    <location>
        <begin position="156"/>
        <end position="175"/>
    </location>
</feature>
<dbReference type="AlphaFoldDB" id="A0A7W5JU02"/>
<dbReference type="GO" id="GO:0005886">
    <property type="term" value="C:plasma membrane"/>
    <property type="evidence" value="ECO:0007669"/>
    <property type="project" value="UniProtKB-SubCell"/>
</dbReference>
<evidence type="ECO:0000256" key="5">
    <source>
        <dbReference type="ARBA" id="ARBA00022989"/>
    </source>
</evidence>
<keyword evidence="3 9" id="KW-0808">Transferase</keyword>
<evidence type="ECO:0000256" key="7">
    <source>
        <dbReference type="ARBA" id="ARBA00024033"/>
    </source>
</evidence>
<comment type="similarity">
    <text evidence="7">Belongs to the glycosyltransferase 87 family.</text>
</comment>
<dbReference type="Proteomes" id="UP000565572">
    <property type="component" value="Unassembled WGS sequence"/>
</dbReference>
<evidence type="ECO:0000313" key="9">
    <source>
        <dbReference type="EMBL" id="MBB3326309.1"/>
    </source>
</evidence>
<reference evidence="9 10" key="1">
    <citation type="submission" date="2020-08" db="EMBL/GenBank/DDBJ databases">
        <title>Sequencing the genomes of 1000 actinobacteria strains.</title>
        <authorList>
            <person name="Klenk H.-P."/>
        </authorList>
    </citation>
    <scope>NUCLEOTIDE SEQUENCE [LARGE SCALE GENOMIC DNA]</scope>
    <source>
        <strain evidence="9 10">DSM 11053</strain>
    </source>
</reference>
<dbReference type="EC" id="2.4.1.-" evidence="9"/>
<keyword evidence="6 8" id="KW-0472">Membrane</keyword>
<feature type="transmembrane region" description="Helical" evidence="8">
    <location>
        <begin position="346"/>
        <end position="367"/>
    </location>
</feature>
<feature type="transmembrane region" description="Helical" evidence="8">
    <location>
        <begin position="215"/>
        <end position="234"/>
    </location>
</feature>
<feature type="transmembrane region" description="Helical" evidence="8">
    <location>
        <begin position="25"/>
        <end position="47"/>
    </location>
</feature>
<evidence type="ECO:0000256" key="8">
    <source>
        <dbReference type="SAM" id="Phobius"/>
    </source>
</evidence>
<evidence type="ECO:0000256" key="4">
    <source>
        <dbReference type="ARBA" id="ARBA00022692"/>
    </source>
</evidence>
<protein>
    <submittedName>
        <fullName evidence="9">Alpha-1,2-mannosyltransferase</fullName>
        <ecNumber evidence="9">2.4.1.-</ecNumber>
    </submittedName>
</protein>
<accession>A0A7W5JU02</accession>
<comment type="subcellular location">
    <subcellularLocation>
        <location evidence="1">Cell membrane</location>
        <topology evidence="1">Multi-pass membrane protein</topology>
    </subcellularLocation>
</comment>
<dbReference type="RefSeq" id="WP_183337276.1">
    <property type="nucleotide sequence ID" value="NZ_JACHZG010000001.1"/>
</dbReference>
<evidence type="ECO:0000256" key="6">
    <source>
        <dbReference type="ARBA" id="ARBA00023136"/>
    </source>
</evidence>
<keyword evidence="5 8" id="KW-1133">Transmembrane helix</keyword>
<name>A0A7W5JU02_9ACTN</name>